<keyword evidence="2" id="KW-1185">Reference proteome</keyword>
<name>A0ABZ2Y0C2_9RHOB</name>
<organism evidence="1 2">
    <name type="scientific">Aliisedimentitalea scapharcae</name>
    <dbReference type="NCBI Taxonomy" id="1524259"/>
    <lineage>
        <taxon>Bacteria</taxon>
        <taxon>Pseudomonadati</taxon>
        <taxon>Pseudomonadota</taxon>
        <taxon>Alphaproteobacteria</taxon>
        <taxon>Rhodobacterales</taxon>
        <taxon>Roseobacteraceae</taxon>
        <taxon>Aliisedimentitalea</taxon>
    </lineage>
</organism>
<protein>
    <recommendedName>
        <fullName evidence="3">Helix-turn-helix protein</fullName>
    </recommendedName>
</protein>
<evidence type="ECO:0000313" key="2">
    <source>
        <dbReference type="Proteomes" id="UP001623232"/>
    </source>
</evidence>
<keyword evidence="1" id="KW-0614">Plasmid</keyword>
<geneLocation type="plasmid" evidence="1 2">
    <name>unnamed2</name>
</geneLocation>
<dbReference type="SUPFAM" id="SSF47413">
    <property type="entry name" value="lambda repressor-like DNA-binding domains"/>
    <property type="match status" value="1"/>
</dbReference>
<proteinExistence type="predicted"/>
<dbReference type="InterPro" id="IPR010982">
    <property type="entry name" value="Lambda_DNA-bd_dom_sf"/>
</dbReference>
<dbReference type="RefSeq" id="WP_343211617.1">
    <property type="nucleotide sequence ID" value="NZ_CP123586.1"/>
</dbReference>
<dbReference type="Proteomes" id="UP001623232">
    <property type="component" value="Plasmid unnamed2"/>
</dbReference>
<reference evidence="1 2" key="1">
    <citation type="submission" date="2023-04" db="EMBL/GenBank/DDBJ databases">
        <title>Complete genome sequence of Alisedimentitalea scapharcae.</title>
        <authorList>
            <person name="Rong J.-C."/>
            <person name="Yi M.-L."/>
            <person name="Zhao Q."/>
        </authorList>
    </citation>
    <scope>NUCLEOTIDE SEQUENCE [LARGE SCALE GENOMIC DNA]</scope>
    <source>
        <strain evidence="1 2">KCTC 42119</strain>
        <plasmid evidence="1 2">unnamed2</plasmid>
    </source>
</reference>
<gene>
    <name evidence="1" type="ORF">QEZ52_21885</name>
</gene>
<evidence type="ECO:0000313" key="1">
    <source>
        <dbReference type="EMBL" id="WZK91393.1"/>
    </source>
</evidence>
<accession>A0ABZ2Y0C2</accession>
<sequence>MEHSEVTERLKFTDSRWMARRLRAARALLGATREELALGAGLATKIIEEAETEVSFPTAPEWSRILNHLNENGVRATEYGVEFDPAIVERPERAALIWSPKVIKDPLFPG</sequence>
<evidence type="ECO:0008006" key="3">
    <source>
        <dbReference type="Google" id="ProtNLM"/>
    </source>
</evidence>
<dbReference type="Gene3D" id="1.10.260.40">
    <property type="entry name" value="lambda repressor-like DNA-binding domains"/>
    <property type="match status" value="1"/>
</dbReference>
<dbReference type="EMBL" id="CP123586">
    <property type="protein sequence ID" value="WZK91393.1"/>
    <property type="molecule type" value="Genomic_DNA"/>
</dbReference>